<reference evidence="3 4" key="1">
    <citation type="submission" date="2015-11" db="EMBL/GenBank/DDBJ databases">
        <authorList>
            <person name="Zhang Y."/>
            <person name="Guo Z."/>
        </authorList>
    </citation>
    <scope>NUCLEOTIDE SEQUENCE [LARGE SCALE GENOMIC DNA]</scope>
    <source>
        <strain evidence="3 4">KCTC 32221</strain>
    </source>
</reference>
<dbReference type="OrthoDB" id="7066673at2"/>
<proteinExistence type="predicted"/>
<dbReference type="Gene3D" id="3.40.50.300">
    <property type="entry name" value="P-loop containing nucleotide triphosphate hydrolases"/>
    <property type="match status" value="2"/>
</dbReference>
<dbReference type="InterPro" id="IPR027417">
    <property type="entry name" value="P-loop_NTPase"/>
</dbReference>
<dbReference type="PANTHER" id="PTHR11070:SF2">
    <property type="entry name" value="ATP-DEPENDENT DNA HELICASE SRS2"/>
    <property type="match status" value="1"/>
</dbReference>
<evidence type="ECO:0000313" key="4">
    <source>
        <dbReference type="Proteomes" id="UP000065641"/>
    </source>
</evidence>
<name>A0A0S2KI42_9GAMM</name>
<dbReference type="GO" id="GO:0043138">
    <property type="term" value="F:3'-5' DNA helicase activity"/>
    <property type="evidence" value="ECO:0007669"/>
    <property type="project" value="TreeGrafter"/>
</dbReference>
<organism evidence="3 4">
    <name type="scientific">Pseudohongiella spirulinae</name>
    <dbReference type="NCBI Taxonomy" id="1249552"/>
    <lineage>
        <taxon>Bacteria</taxon>
        <taxon>Pseudomonadati</taxon>
        <taxon>Pseudomonadota</taxon>
        <taxon>Gammaproteobacteria</taxon>
        <taxon>Pseudomonadales</taxon>
        <taxon>Pseudohongiellaceae</taxon>
        <taxon>Pseudohongiella</taxon>
    </lineage>
</organism>
<protein>
    <recommendedName>
        <fullName evidence="1">DNA 3'-5' helicase II</fullName>
    </recommendedName>
</protein>
<dbReference type="STRING" id="1249552.PS2015_2993"/>
<keyword evidence="4" id="KW-1185">Reference proteome</keyword>
<accession>A0A0S2KI42</accession>
<dbReference type="PATRIC" id="fig|1249552.3.peg.3024"/>
<dbReference type="Proteomes" id="UP000065641">
    <property type="component" value="Chromosome"/>
</dbReference>
<dbReference type="InterPro" id="IPR000212">
    <property type="entry name" value="DNA_helicase_UvrD/REP"/>
</dbReference>
<dbReference type="Pfam" id="PF08378">
    <property type="entry name" value="NERD"/>
    <property type="match status" value="1"/>
</dbReference>
<dbReference type="GO" id="GO:0003677">
    <property type="term" value="F:DNA binding"/>
    <property type="evidence" value="ECO:0007669"/>
    <property type="project" value="InterPro"/>
</dbReference>
<dbReference type="KEGG" id="pspi:PS2015_2993"/>
<feature type="domain" description="NERD" evidence="2">
    <location>
        <begin position="19"/>
        <end position="127"/>
    </location>
</feature>
<gene>
    <name evidence="3" type="ORF">PS2015_2993</name>
</gene>
<dbReference type="PANTHER" id="PTHR11070">
    <property type="entry name" value="UVRD / RECB / PCRA DNA HELICASE FAMILY MEMBER"/>
    <property type="match status" value="1"/>
</dbReference>
<dbReference type="InterPro" id="IPR011528">
    <property type="entry name" value="NERD"/>
</dbReference>
<sequence length="558" mass="61985">MAVIWPRKLPRSILDDPRRKAEVRVYNRLADVLDDSFHVFYSSPWLGTDRLGNEKDGECDFLVAHPLLGILAIEVKGGKEISFDPADGLWRSTDHYGFIHKIKDPVAQARSAKHEMLSRLNSSRHWPKRKIYAAHGVIFPSVASPLTNLGSDKPAAIFCCAKQFNRGFLTWIRQRLREGQTPSDCKPLGHDGVAALTNALAHPFRLSFRVGAALSEAAAEFSTLEPSQYHILEMIQDLPRALIKGGAGTGKTVLAIQEAIGSAQLGYKTLFVCHGRSLARYVKTKTAEINNLFVLSFHELCGFAAHQAGIQINSVQEKKALYNDALPNSLYEAVHLNPSLKWDSIVVDEGQDFKNTWWIAIEACINKNGRLRVFMDSNQQVYGDGDSSLQDLSAIPIRLTRNLRNTKNIHNAAMLHYFGPMITADGPDGLDVNWIIAENHQNKLVLAKKELRRLIINEDAKPSEIAILVNSQNAKNEFLALTEGSGINFTDADNLLSDSVVVDTVLRFKGLERPAVILLVLGDEIARREFAYVAISRAKAYLAVVASNSEIRMLSQET</sequence>
<evidence type="ECO:0000313" key="3">
    <source>
        <dbReference type="EMBL" id="ALO47618.1"/>
    </source>
</evidence>
<evidence type="ECO:0000259" key="2">
    <source>
        <dbReference type="Pfam" id="PF08378"/>
    </source>
</evidence>
<dbReference type="SUPFAM" id="SSF52540">
    <property type="entry name" value="P-loop containing nucleoside triphosphate hydrolases"/>
    <property type="match status" value="1"/>
</dbReference>
<dbReference type="GO" id="GO:0000725">
    <property type="term" value="P:recombinational repair"/>
    <property type="evidence" value="ECO:0007669"/>
    <property type="project" value="TreeGrafter"/>
</dbReference>
<dbReference type="EMBL" id="CP013189">
    <property type="protein sequence ID" value="ALO47618.1"/>
    <property type="molecule type" value="Genomic_DNA"/>
</dbReference>
<dbReference type="AlphaFoldDB" id="A0A0S2KI42"/>
<evidence type="ECO:0000256" key="1">
    <source>
        <dbReference type="ARBA" id="ARBA00034923"/>
    </source>
</evidence>
<dbReference type="GO" id="GO:0005524">
    <property type="term" value="F:ATP binding"/>
    <property type="evidence" value="ECO:0007669"/>
    <property type="project" value="InterPro"/>
</dbReference>
<dbReference type="RefSeq" id="WP_058022993.1">
    <property type="nucleotide sequence ID" value="NZ_CP013189.1"/>
</dbReference>